<reference evidence="7 8" key="1">
    <citation type="submission" date="2020-05" db="EMBL/GenBank/DDBJ databases">
        <title>MicrobeNet Type strains.</title>
        <authorList>
            <person name="Nicholson A.C."/>
        </authorList>
    </citation>
    <scope>NUCLEOTIDE SEQUENCE [LARGE SCALE GENOMIC DNA]</scope>
    <source>
        <strain evidence="7 8">JCM 3224</strain>
    </source>
</reference>
<evidence type="ECO:0000256" key="5">
    <source>
        <dbReference type="ARBA" id="ARBA00022842"/>
    </source>
</evidence>
<proteinExistence type="predicted"/>
<name>A0A849C3K0_9NOCA</name>
<keyword evidence="8" id="KW-1185">Reference proteome</keyword>
<organism evidence="7 8">
    <name type="scientific">Nocardia uniformis</name>
    <dbReference type="NCBI Taxonomy" id="53432"/>
    <lineage>
        <taxon>Bacteria</taxon>
        <taxon>Bacillati</taxon>
        <taxon>Actinomycetota</taxon>
        <taxon>Actinomycetes</taxon>
        <taxon>Mycobacteriales</taxon>
        <taxon>Nocardiaceae</taxon>
        <taxon>Nocardia</taxon>
    </lineage>
</organism>
<keyword evidence="4" id="KW-0378">Hydrolase</keyword>
<evidence type="ECO:0000313" key="8">
    <source>
        <dbReference type="Proteomes" id="UP000586827"/>
    </source>
</evidence>
<dbReference type="SUPFAM" id="SSF88723">
    <property type="entry name" value="PIN domain-like"/>
    <property type="match status" value="1"/>
</dbReference>
<keyword evidence="3" id="KW-0479">Metal-binding</keyword>
<dbReference type="GO" id="GO:0046872">
    <property type="term" value="F:metal ion binding"/>
    <property type="evidence" value="ECO:0007669"/>
    <property type="project" value="UniProtKB-KW"/>
</dbReference>
<dbReference type="GO" id="GO:0004518">
    <property type="term" value="F:nuclease activity"/>
    <property type="evidence" value="ECO:0007669"/>
    <property type="project" value="UniProtKB-KW"/>
</dbReference>
<protein>
    <submittedName>
        <fullName evidence="7">PIN domain-containing protein</fullName>
    </submittedName>
</protein>
<dbReference type="GO" id="GO:0016787">
    <property type="term" value="F:hydrolase activity"/>
    <property type="evidence" value="ECO:0007669"/>
    <property type="project" value="UniProtKB-KW"/>
</dbReference>
<dbReference type="AlphaFoldDB" id="A0A849C3K0"/>
<comment type="caution">
    <text evidence="7">The sequence shown here is derived from an EMBL/GenBank/DDBJ whole genome shotgun (WGS) entry which is preliminary data.</text>
</comment>
<keyword evidence="5" id="KW-0460">Magnesium</keyword>
<keyword evidence="1" id="KW-1277">Toxin-antitoxin system</keyword>
<dbReference type="InterPro" id="IPR029060">
    <property type="entry name" value="PIN-like_dom_sf"/>
</dbReference>
<dbReference type="Proteomes" id="UP000586827">
    <property type="component" value="Unassembled WGS sequence"/>
</dbReference>
<evidence type="ECO:0000256" key="3">
    <source>
        <dbReference type="ARBA" id="ARBA00022723"/>
    </source>
</evidence>
<evidence type="ECO:0000256" key="2">
    <source>
        <dbReference type="ARBA" id="ARBA00022722"/>
    </source>
</evidence>
<gene>
    <name evidence="7" type="ORF">HLB23_21165</name>
</gene>
<feature type="domain" description="PIN" evidence="6">
    <location>
        <begin position="11"/>
        <end position="120"/>
    </location>
</feature>
<evidence type="ECO:0000313" key="7">
    <source>
        <dbReference type="EMBL" id="NNH72338.1"/>
    </source>
</evidence>
<accession>A0A849C3K0</accession>
<dbReference type="EMBL" id="JABELX010000007">
    <property type="protein sequence ID" value="NNH72338.1"/>
    <property type="molecule type" value="Genomic_DNA"/>
</dbReference>
<dbReference type="InterPro" id="IPR002716">
    <property type="entry name" value="PIN_dom"/>
</dbReference>
<keyword evidence="2" id="KW-0540">Nuclease</keyword>
<evidence type="ECO:0000256" key="1">
    <source>
        <dbReference type="ARBA" id="ARBA00022649"/>
    </source>
</evidence>
<evidence type="ECO:0000259" key="6">
    <source>
        <dbReference type="Pfam" id="PF13470"/>
    </source>
</evidence>
<dbReference type="Pfam" id="PF13470">
    <property type="entry name" value="PIN_3"/>
    <property type="match status" value="1"/>
</dbReference>
<evidence type="ECO:0000256" key="4">
    <source>
        <dbReference type="ARBA" id="ARBA00022801"/>
    </source>
</evidence>
<sequence>MAAMVNGWGMKVLVDANVLYSRTFRDWLALLYLHGGEMFEVMWTDDIMAEFVYHLRKKNPFLADAQVGGIRRRLEKVFEAGRISGFTIDPSCDYTDPGDAHVHSAAVHGQVDILLTGNTKDFREMDHLTYEVYSADEFFELVDDSSPDAVLAVTREQLVYHLRRSTDSRVSLPDMLVRAGAPAFANRVRKHLQTVDINELLT</sequence>